<dbReference type="GO" id="GO:0015031">
    <property type="term" value="P:protein transport"/>
    <property type="evidence" value="ECO:0007669"/>
    <property type="project" value="UniProtKB-KW"/>
</dbReference>
<keyword evidence="10 11" id="KW-0472">Membrane</keyword>
<keyword evidence="6 11" id="KW-0812">Transmembrane</keyword>
<dbReference type="eggNOG" id="COG1862">
    <property type="taxonomic scope" value="Bacteria"/>
</dbReference>
<evidence type="ECO:0000256" key="1">
    <source>
        <dbReference type="ARBA" id="ARBA00004162"/>
    </source>
</evidence>
<dbReference type="OrthoDB" id="9811406at2"/>
<evidence type="ECO:0000256" key="11">
    <source>
        <dbReference type="SAM" id="Phobius"/>
    </source>
</evidence>
<keyword evidence="13" id="KW-1185">Reference proteome</keyword>
<organism evidence="12 13">
    <name type="scientific">Rickettsiella grylli</name>
    <dbReference type="NCBI Taxonomy" id="59196"/>
    <lineage>
        <taxon>Bacteria</taxon>
        <taxon>Pseudomonadati</taxon>
        <taxon>Pseudomonadota</taxon>
        <taxon>Gammaproteobacteria</taxon>
        <taxon>Legionellales</taxon>
        <taxon>Coxiellaceae</taxon>
        <taxon>Rickettsiella</taxon>
    </lineage>
</organism>
<evidence type="ECO:0000256" key="5">
    <source>
        <dbReference type="ARBA" id="ARBA00022475"/>
    </source>
</evidence>
<evidence type="ECO:0000256" key="10">
    <source>
        <dbReference type="ARBA" id="ARBA00023136"/>
    </source>
</evidence>
<evidence type="ECO:0000313" key="13">
    <source>
        <dbReference type="Proteomes" id="UP000054075"/>
    </source>
</evidence>
<dbReference type="SMART" id="SM01323">
    <property type="entry name" value="YajC"/>
    <property type="match status" value="1"/>
</dbReference>
<gene>
    <name evidence="12" type="primary">yajC</name>
    <name evidence="12" type="ORF">RICGR_0269</name>
</gene>
<name>A8PK84_9COXI</name>
<dbReference type="PANTHER" id="PTHR33909:SF1">
    <property type="entry name" value="SEC TRANSLOCON ACCESSORY COMPLEX SUBUNIT YAJC"/>
    <property type="match status" value="1"/>
</dbReference>
<dbReference type="GO" id="GO:0005886">
    <property type="term" value="C:plasma membrane"/>
    <property type="evidence" value="ECO:0007669"/>
    <property type="project" value="UniProtKB-SubCell"/>
</dbReference>
<keyword evidence="4" id="KW-0813">Transport</keyword>
<keyword evidence="9" id="KW-0811">Translocation</keyword>
<dbReference type="EMBL" id="AAQJ02000001">
    <property type="protein sequence ID" value="EDP46193.1"/>
    <property type="molecule type" value="Genomic_DNA"/>
</dbReference>
<proteinExistence type="inferred from homology"/>
<dbReference type="PRINTS" id="PR01853">
    <property type="entry name" value="YAJCTRNLCASE"/>
</dbReference>
<comment type="subcellular location">
    <subcellularLocation>
        <location evidence="1">Cell membrane</location>
        <topology evidence="1">Single-pass membrane protein</topology>
    </subcellularLocation>
</comment>
<dbReference type="Proteomes" id="UP000054075">
    <property type="component" value="Unassembled WGS sequence"/>
</dbReference>
<dbReference type="STRING" id="59196.RICGR_0269"/>
<accession>A8PK84</accession>
<protein>
    <recommendedName>
        <fullName evidence="3">Sec translocon accessory complex subunit YajC</fullName>
    </recommendedName>
</protein>
<evidence type="ECO:0000313" key="12">
    <source>
        <dbReference type="EMBL" id="EDP46193.1"/>
    </source>
</evidence>
<reference evidence="12" key="1">
    <citation type="submission" date="2006-04" db="EMBL/GenBank/DDBJ databases">
        <authorList>
            <person name="Seshadri R."/>
            <person name="Federici B.A."/>
        </authorList>
    </citation>
    <scope>NUCLEOTIDE SEQUENCE [LARGE SCALE GENOMIC DNA]</scope>
</reference>
<evidence type="ECO:0000256" key="3">
    <source>
        <dbReference type="ARBA" id="ARBA00014962"/>
    </source>
</evidence>
<evidence type="ECO:0000256" key="9">
    <source>
        <dbReference type="ARBA" id="ARBA00023010"/>
    </source>
</evidence>
<dbReference type="RefSeq" id="WP_006035177.1">
    <property type="nucleotide sequence ID" value="NZ_AAQJ02000001.1"/>
</dbReference>
<keyword evidence="5" id="KW-1003">Cell membrane</keyword>
<evidence type="ECO:0000256" key="4">
    <source>
        <dbReference type="ARBA" id="ARBA00022448"/>
    </source>
</evidence>
<reference evidence="12" key="2">
    <citation type="submission" date="2007-10" db="EMBL/GenBank/DDBJ databases">
        <authorList>
            <person name="Myers G.S."/>
        </authorList>
    </citation>
    <scope>NUCLEOTIDE SEQUENCE [LARGE SCALE GENOMIC DNA]</scope>
</reference>
<evidence type="ECO:0000256" key="8">
    <source>
        <dbReference type="ARBA" id="ARBA00022989"/>
    </source>
</evidence>
<dbReference type="AlphaFoldDB" id="A8PK84"/>
<dbReference type="PANTHER" id="PTHR33909">
    <property type="entry name" value="SEC TRANSLOCON ACCESSORY COMPLEX SUBUNIT YAJC"/>
    <property type="match status" value="1"/>
</dbReference>
<sequence length="112" mass="12136">MHFFITDGFAQSTTTSAITPQSSGLSQILILLGFVVIFYLLLWRPQAKRAKEHRQLMANLAIGDEVTTTGGIVGKVIRLNGDLITLKIAENVEINLQKAAVSSVLPKGTIKS</sequence>
<evidence type="ECO:0000256" key="7">
    <source>
        <dbReference type="ARBA" id="ARBA00022927"/>
    </source>
</evidence>
<dbReference type="Pfam" id="PF02699">
    <property type="entry name" value="YajC"/>
    <property type="match status" value="1"/>
</dbReference>
<comment type="caution">
    <text evidence="12">The sequence shown here is derived from an EMBL/GenBank/DDBJ whole genome shotgun (WGS) entry which is preliminary data.</text>
</comment>
<keyword evidence="7" id="KW-0653">Protein transport</keyword>
<evidence type="ECO:0000256" key="6">
    <source>
        <dbReference type="ARBA" id="ARBA00022692"/>
    </source>
</evidence>
<keyword evidence="8 11" id="KW-1133">Transmembrane helix</keyword>
<evidence type="ECO:0000256" key="2">
    <source>
        <dbReference type="ARBA" id="ARBA00006742"/>
    </source>
</evidence>
<dbReference type="InterPro" id="IPR003849">
    <property type="entry name" value="Preprotein_translocase_YajC"/>
</dbReference>
<dbReference type="NCBIfam" id="TIGR00739">
    <property type="entry name" value="yajC"/>
    <property type="match status" value="1"/>
</dbReference>
<comment type="similarity">
    <text evidence="2">Belongs to the YajC family.</text>
</comment>
<feature type="transmembrane region" description="Helical" evidence="11">
    <location>
        <begin position="24"/>
        <end position="43"/>
    </location>
</feature>